<sequence length="107" mass="12049">MVLLEIIKSIGNVTDRTFLLLKNQDDAYKVCECIKTDNRYQEMIKMVALELVSAEVVESSKLRLRIASMQVAEAEPNSKRDEFFGTELGLGEITAPDTVIIELVRSL</sequence>
<comment type="caution">
    <text evidence="1">The sequence shown here is derived from an EMBL/GenBank/DDBJ whole genome shotgun (WGS) entry which is preliminary data.</text>
</comment>
<dbReference type="AlphaFoldDB" id="A0A2J0Q6Y6"/>
<dbReference type="Proteomes" id="UP000228496">
    <property type="component" value="Unassembled WGS sequence"/>
</dbReference>
<gene>
    <name evidence="1" type="ORF">COV29_03190</name>
</gene>
<name>A0A2J0Q6Y6_9BACT</name>
<protein>
    <submittedName>
        <fullName evidence="1">Uncharacterized protein</fullName>
    </submittedName>
</protein>
<organism evidence="1 2">
    <name type="scientific">Candidatus Yanofskybacteria bacterium CG10_big_fil_rev_8_21_14_0_10_36_16</name>
    <dbReference type="NCBI Taxonomy" id="1975096"/>
    <lineage>
        <taxon>Bacteria</taxon>
        <taxon>Candidatus Yanofskyibacteriota</taxon>
    </lineage>
</organism>
<accession>A0A2J0Q6Y6</accession>
<evidence type="ECO:0000313" key="1">
    <source>
        <dbReference type="EMBL" id="PJE50714.1"/>
    </source>
</evidence>
<dbReference type="EMBL" id="PCXQ01000005">
    <property type="protein sequence ID" value="PJE50714.1"/>
    <property type="molecule type" value="Genomic_DNA"/>
</dbReference>
<proteinExistence type="predicted"/>
<reference evidence="1 2" key="1">
    <citation type="submission" date="2017-09" db="EMBL/GenBank/DDBJ databases">
        <title>Depth-based differentiation of microbial function through sediment-hosted aquifers and enrichment of novel symbionts in the deep terrestrial subsurface.</title>
        <authorList>
            <person name="Probst A.J."/>
            <person name="Ladd B."/>
            <person name="Jarett J.K."/>
            <person name="Geller-Mcgrath D.E."/>
            <person name="Sieber C.M."/>
            <person name="Emerson J.B."/>
            <person name="Anantharaman K."/>
            <person name="Thomas B.C."/>
            <person name="Malmstrom R."/>
            <person name="Stieglmeier M."/>
            <person name="Klingl A."/>
            <person name="Woyke T."/>
            <person name="Ryan C.M."/>
            <person name="Banfield J.F."/>
        </authorList>
    </citation>
    <scope>NUCLEOTIDE SEQUENCE [LARGE SCALE GENOMIC DNA]</scope>
    <source>
        <strain evidence="1">CG10_big_fil_rev_8_21_14_0_10_36_16</strain>
    </source>
</reference>
<evidence type="ECO:0000313" key="2">
    <source>
        <dbReference type="Proteomes" id="UP000228496"/>
    </source>
</evidence>